<accession>T2GDS2</accession>
<name>T2GDS2_MEGG1</name>
<proteinExistence type="inferred from homology"/>
<keyword evidence="2" id="KW-0328">Glycosyltransferase</keyword>
<dbReference type="eggNOG" id="COG1215">
    <property type="taxonomic scope" value="Bacteria"/>
</dbReference>
<keyword evidence="3 5" id="KW-0808">Transferase</keyword>
<evidence type="ECO:0000256" key="4">
    <source>
        <dbReference type="SAM" id="Phobius"/>
    </source>
</evidence>
<dbReference type="GO" id="GO:0016757">
    <property type="term" value="F:glycosyltransferase activity"/>
    <property type="evidence" value="ECO:0007669"/>
    <property type="project" value="UniProtKB-KW"/>
</dbReference>
<comment type="similarity">
    <text evidence="1">Belongs to the glycosyltransferase 2 family.</text>
</comment>
<dbReference type="AlphaFoldDB" id="T2GDS2"/>
<organism evidence="5 6">
    <name type="scientific">Megalodesulfovibrio gigas (strain ATCC 19364 / DSM 1382 / NCIMB 9332 / VKM B-1759)</name>
    <name type="common">Desulfovibrio gigas</name>
    <dbReference type="NCBI Taxonomy" id="1121448"/>
    <lineage>
        <taxon>Bacteria</taxon>
        <taxon>Pseudomonadati</taxon>
        <taxon>Thermodesulfobacteriota</taxon>
        <taxon>Desulfovibrionia</taxon>
        <taxon>Desulfovibrionales</taxon>
        <taxon>Desulfovibrionaceae</taxon>
        <taxon>Megalodesulfovibrio</taxon>
    </lineage>
</organism>
<evidence type="ECO:0000256" key="2">
    <source>
        <dbReference type="ARBA" id="ARBA00022676"/>
    </source>
</evidence>
<reference evidence="5 6" key="1">
    <citation type="journal article" date="2013" name="J. Bacteriol.">
        <title>Roles of HynAB and Ech, the only two hydrogenases found in the model sulfate reducer Desulfovibrio gigas.</title>
        <authorList>
            <person name="Morais-Silva F.O."/>
            <person name="Santos C.I."/>
            <person name="Rodrigues R."/>
            <person name="Pereira I.A."/>
            <person name="Rodrigues-Pousada C."/>
        </authorList>
    </citation>
    <scope>NUCLEOTIDE SEQUENCE [LARGE SCALE GENOMIC DNA]</scope>
    <source>
        <strain evidence="6">ATCC 19364 / DSM 1382 / NCIMB 9332 / VKM B-1759</strain>
    </source>
</reference>
<sequence>MAIPLLVVVGNPLCIYVATLLQRHRPSPEAAVGQPLPSLSLIVVAYRPGPLLKAKLANVLQLNYPAPLVEVVYASDGEDAAAMAECRAWAEQARAAGMAVQCLETAVRGGKIAAINEAVARAHGDVLVFSDVDARLEAGALQHLARRFADPALGGVGGRRVVAGAHTRTGAVQAMYWRLDAWLKTQESRLGAVTSNDGKLYAMRRAVFVPIPDAVTDDLYNCLTVLRRGFRFEYEPAAVAAAPTPSRDDAHEITRRRRIVCRGLHGLWRSRELFNPVAFGWLSVRLFINKLLRRMLPVALMGLLCSSLLLSFSSGMYLAVLLLQMCCYGVAVLHPLLHTVAKAPRRLVKLSSTAWYVCLGMYGTWLGTLDFVRGKRVAMWMPMKAP</sequence>
<evidence type="ECO:0000256" key="1">
    <source>
        <dbReference type="ARBA" id="ARBA00006739"/>
    </source>
</evidence>
<feature type="transmembrane region" description="Helical" evidence="4">
    <location>
        <begin position="318"/>
        <end position="341"/>
    </location>
</feature>
<keyword evidence="4" id="KW-0472">Membrane</keyword>
<protein>
    <submittedName>
        <fullName evidence="5">Putative family 2 glycosyl transferase</fullName>
    </submittedName>
</protein>
<evidence type="ECO:0000313" key="6">
    <source>
        <dbReference type="Proteomes" id="UP000016587"/>
    </source>
</evidence>
<keyword evidence="6" id="KW-1185">Reference proteome</keyword>
<dbReference type="Proteomes" id="UP000016587">
    <property type="component" value="Chromosome"/>
</dbReference>
<dbReference type="PANTHER" id="PTHR43630:SF1">
    <property type="entry name" value="POLY-BETA-1,6-N-ACETYL-D-GLUCOSAMINE SYNTHASE"/>
    <property type="match status" value="1"/>
</dbReference>
<dbReference type="KEGG" id="dgg:DGI_3008"/>
<feature type="transmembrane region" description="Helical" evidence="4">
    <location>
        <begin position="353"/>
        <end position="372"/>
    </location>
</feature>
<dbReference type="STRING" id="1121448.DGI_3008"/>
<evidence type="ECO:0000313" key="5">
    <source>
        <dbReference type="EMBL" id="AGW14730.1"/>
    </source>
</evidence>
<keyword evidence="4" id="KW-0812">Transmembrane</keyword>
<dbReference type="Pfam" id="PF13641">
    <property type="entry name" value="Glyco_tranf_2_3"/>
    <property type="match status" value="1"/>
</dbReference>
<dbReference type="EMBL" id="CP006585">
    <property type="protein sequence ID" value="AGW14730.1"/>
    <property type="molecule type" value="Genomic_DNA"/>
</dbReference>
<reference evidence="6" key="2">
    <citation type="submission" date="2013-07" db="EMBL/GenBank/DDBJ databases">
        <authorList>
            <person name="Morais-Silva F.O."/>
            <person name="Rezende A.M."/>
            <person name="Pimentel C."/>
            <person name="Resende D.M."/>
            <person name="Santos C.I."/>
            <person name="Clemente C."/>
            <person name="de Oliveira L.M."/>
            <person name="da Silva S.M."/>
            <person name="Costa D.A."/>
            <person name="Varela-Raposo A."/>
            <person name="Horacio E.C.A."/>
            <person name="Matos M."/>
            <person name="Flores O."/>
            <person name="Ruiz J.C."/>
            <person name="Rodrigues-Pousada C."/>
        </authorList>
    </citation>
    <scope>NUCLEOTIDE SEQUENCE [LARGE SCALE GENOMIC DNA]</scope>
    <source>
        <strain evidence="6">ATCC 19364 / DSM 1382 / NCIMB 9332 / VKM B-1759</strain>
    </source>
</reference>
<keyword evidence="4" id="KW-1133">Transmembrane helix</keyword>
<feature type="transmembrane region" description="Helical" evidence="4">
    <location>
        <begin position="295"/>
        <end position="312"/>
    </location>
</feature>
<dbReference type="InterPro" id="IPR029044">
    <property type="entry name" value="Nucleotide-diphossugar_trans"/>
</dbReference>
<evidence type="ECO:0000256" key="3">
    <source>
        <dbReference type="ARBA" id="ARBA00022679"/>
    </source>
</evidence>
<dbReference type="PANTHER" id="PTHR43630">
    <property type="entry name" value="POLY-BETA-1,6-N-ACETYL-D-GLUCOSAMINE SYNTHASE"/>
    <property type="match status" value="1"/>
</dbReference>
<dbReference type="PATRIC" id="fig|1121448.10.peg.2970"/>
<gene>
    <name evidence="5" type="ORF">DGI_3008</name>
</gene>
<dbReference type="Gene3D" id="3.90.550.10">
    <property type="entry name" value="Spore Coat Polysaccharide Biosynthesis Protein SpsA, Chain A"/>
    <property type="match status" value="1"/>
</dbReference>
<dbReference type="SUPFAM" id="SSF53448">
    <property type="entry name" value="Nucleotide-diphospho-sugar transferases"/>
    <property type="match status" value="1"/>
</dbReference>
<dbReference type="HOGENOM" id="CLU_046109_0_0_7"/>